<evidence type="ECO:0000313" key="10">
    <source>
        <dbReference type="EMBL" id="ODN04790.1"/>
    </source>
</evidence>
<evidence type="ECO:0000256" key="4">
    <source>
        <dbReference type="ARBA" id="ARBA00022840"/>
    </source>
</evidence>
<dbReference type="Pfam" id="PF17862">
    <property type="entry name" value="AAA_lid_3"/>
    <property type="match status" value="1"/>
</dbReference>
<evidence type="ECO:0000256" key="6">
    <source>
        <dbReference type="RuleBase" id="RU003651"/>
    </source>
</evidence>
<protein>
    <submittedName>
        <fullName evidence="10">ATPase family AAA domain-containing protein 1</fullName>
    </submittedName>
</protein>
<evidence type="ECO:0000313" key="11">
    <source>
        <dbReference type="Proteomes" id="UP000094527"/>
    </source>
</evidence>
<feature type="region of interest" description="Disordered" evidence="7">
    <location>
        <begin position="377"/>
        <end position="406"/>
    </location>
</feature>
<dbReference type="EMBL" id="LJIJ01000036">
    <property type="protein sequence ID" value="ODN04790.1"/>
    <property type="molecule type" value="Genomic_DNA"/>
</dbReference>
<keyword evidence="11" id="KW-1185">Reference proteome</keyword>
<dbReference type="PROSITE" id="PS00674">
    <property type="entry name" value="AAA"/>
    <property type="match status" value="1"/>
</dbReference>
<evidence type="ECO:0000256" key="8">
    <source>
        <dbReference type="SAM" id="Phobius"/>
    </source>
</evidence>
<organism evidence="10 11">
    <name type="scientific">Orchesella cincta</name>
    <name type="common">Springtail</name>
    <name type="synonym">Podura cincta</name>
    <dbReference type="NCBI Taxonomy" id="48709"/>
    <lineage>
        <taxon>Eukaryota</taxon>
        <taxon>Metazoa</taxon>
        <taxon>Ecdysozoa</taxon>
        <taxon>Arthropoda</taxon>
        <taxon>Hexapoda</taxon>
        <taxon>Collembola</taxon>
        <taxon>Entomobryomorpha</taxon>
        <taxon>Entomobryoidea</taxon>
        <taxon>Orchesellidae</taxon>
        <taxon>Orchesellinae</taxon>
        <taxon>Orchesella</taxon>
    </lineage>
</organism>
<accession>A0A1D2NHQ1</accession>
<dbReference type="InterPro" id="IPR041569">
    <property type="entry name" value="AAA_lid_3"/>
</dbReference>
<dbReference type="OrthoDB" id="10254455at2759"/>
<dbReference type="Pfam" id="PF00004">
    <property type="entry name" value="AAA"/>
    <property type="match status" value="1"/>
</dbReference>
<dbReference type="InterPro" id="IPR003593">
    <property type="entry name" value="AAA+_ATPase"/>
</dbReference>
<comment type="caution">
    <text evidence="10">The sequence shown here is derived from an EMBL/GenBank/DDBJ whole genome shotgun (WGS) entry which is preliminary data.</text>
</comment>
<dbReference type="SMART" id="SM00382">
    <property type="entry name" value="AAA"/>
    <property type="match status" value="1"/>
</dbReference>
<dbReference type="InterPro" id="IPR003959">
    <property type="entry name" value="ATPase_AAA_core"/>
</dbReference>
<evidence type="ECO:0000256" key="3">
    <source>
        <dbReference type="ARBA" id="ARBA00022787"/>
    </source>
</evidence>
<keyword evidence="8" id="KW-0472">Membrane</keyword>
<dbReference type="AlphaFoldDB" id="A0A1D2NHQ1"/>
<dbReference type="InterPro" id="IPR051701">
    <property type="entry name" value="Mito_OM_Translocase_MSP1"/>
</dbReference>
<keyword evidence="5" id="KW-0496">Mitochondrion</keyword>
<dbReference type="GO" id="GO:0140570">
    <property type="term" value="P:extraction of mislocalized protein from mitochondrial outer membrane"/>
    <property type="evidence" value="ECO:0007669"/>
    <property type="project" value="TreeGrafter"/>
</dbReference>
<dbReference type="STRING" id="48709.A0A1D2NHQ1"/>
<comment type="subcellular location">
    <subcellularLocation>
        <location evidence="1">Mitochondrion outer membrane</location>
        <topology evidence="1">Single-pass membrane protein</topology>
    </subcellularLocation>
</comment>
<gene>
    <name evidence="10" type="ORF">Ocin01_01925</name>
</gene>
<evidence type="ECO:0000256" key="5">
    <source>
        <dbReference type="ARBA" id="ARBA00023128"/>
    </source>
</evidence>
<dbReference type="Gene3D" id="1.10.8.60">
    <property type="match status" value="1"/>
</dbReference>
<reference evidence="10 11" key="1">
    <citation type="journal article" date="2016" name="Genome Biol. Evol.">
        <title>Gene Family Evolution Reflects Adaptation to Soil Environmental Stressors in the Genome of the Collembolan Orchesella cincta.</title>
        <authorList>
            <person name="Faddeeva-Vakhrusheva A."/>
            <person name="Derks M.F."/>
            <person name="Anvar S.Y."/>
            <person name="Agamennone V."/>
            <person name="Suring W."/>
            <person name="Smit S."/>
            <person name="van Straalen N.M."/>
            <person name="Roelofs D."/>
        </authorList>
    </citation>
    <scope>NUCLEOTIDE SEQUENCE [LARGE SCALE GENOMIC DNA]</scope>
    <source>
        <tissue evidence="10">Mixed pool</tissue>
    </source>
</reference>
<dbReference type="InterPro" id="IPR027417">
    <property type="entry name" value="P-loop_NTPase"/>
</dbReference>
<dbReference type="OMA" id="NTRQRQD"/>
<keyword evidence="8" id="KW-0812">Transmembrane</keyword>
<evidence type="ECO:0000259" key="9">
    <source>
        <dbReference type="SMART" id="SM00382"/>
    </source>
</evidence>
<dbReference type="Proteomes" id="UP000094527">
    <property type="component" value="Unassembled WGS sequence"/>
</dbReference>
<dbReference type="FunFam" id="3.40.50.300:FF:000538">
    <property type="entry name" value="ATPase family AAA domain-containing protein 1"/>
    <property type="match status" value="1"/>
</dbReference>
<feature type="compositionally biased region" description="Low complexity" evidence="7">
    <location>
        <begin position="393"/>
        <end position="406"/>
    </location>
</feature>
<dbReference type="GO" id="GO:0005741">
    <property type="term" value="C:mitochondrial outer membrane"/>
    <property type="evidence" value="ECO:0007669"/>
    <property type="project" value="UniProtKB-SubCell"/>
</dbReference>
<keyword evidence="4 6" id="KW-0067">ATP-binding</keyword>
<dbReference type="InterPro" id="IPR003960">
    <property type="entry name" value="ATPase_AAA_CS"/>
</dbReference>
<dbReference type="Gene3D" id="3.40.50.300">
    <property type="entry name" value="P-loop containing nucleotide triphosphate hydrolases"/>
    <property type="match status" value="1"/>
</dbReference>
<keyword evidence="3" id="KW-1000">Mitochondrion outer membrane</keyword>
<evidence type="ECO:0000256" key="7">
    <source>
        <dbReference type="SAM" id="MobiDB-lite"/>
    </source>
</evidence>
<feature type="domain" description="AAA+ ATPase" evidence="9">
    <location>
        <begin position="172"/>
        <end position="310"/>
    </location>
</feature>
<comment type="similarity">
    <text evidence="6">Belongs to the AAA ATPase family.</text>
</comment>
<dbReference type="PANTHER" id="PTHR45644:SF3">
    <property type="entry name" value="FI08533P-RELATED"/>
    <property type="match status" value="1"/>
</dbReference>
<dbReference type="SUPFAM" id="SSF52540">
    <property type="entry name" value="P-loop containing nucleoside triphosphate hydrolases"/>
    <property type="match status" value="1"/>
</dbReference>
<proteinExistence type="inferred from homology"/>
<name>A0A1D2NHQ1_ORCCI</name>
<keyword evidence="8" id="KW-1133">Transmembrane helix</keyword>
<feature type="transmembrane region" description="Helical" evidence="8">
    <location>
        <begin position="65"/>
        <end position="84"/>
    </location>
</feature>
<keyword evidence="2 6" id="KW-0547">Nucleotide-binding</keyword>
<dbReference type="PANTHER" id="PTHR45644">
    <property type="entry name" value="AAA ATPASE, PUTATIVE (AFU_ORTHOLOGUE AFUA_2G12920)-RELATED-RELATED"/>
    <property type="match status" value="1"/>
</dbReference>
<dbReference type="GO" id="GO:0005524">
    <property type="term" value="F:ATP binding"/>
    <property type="evidence" value="ECO:0007669"/>
    <property type="project" value="UniProtKB-KW"/>
</dbReference>
<sequence length="474" mass="52346">MTGVLSKFIVSTLPPALITTQGASLPAAALPTSITHQVASTFRPMHSESESLLAQNLGKREIVMALFRAGAIGFITFYIVRWILRFADPTYQQKQKAKTKAKEIMERLGVKNLTLNEHEVMIASHLVDPNHLKISWADIAGLDEQIEQIKKTVIYPVLAHQRIVRVSRLIQPPKGILLYGPPGCGKTLIAKAMAKESKCWFINLDVSVLTDKWYGESQKLTAAVFTLAEKLQPCIIFIDEIDSLLRLRATQDHEVTAMMKAQFMSLWDGLITDPNKTVIVMGATNRPKDMDSAILRRMAAKFHIPIPDLNQRKHILDLTLKQEVVDSDFNLDRLAQITDGFSGSDLKEVARSAAVACLADLQLSRDCLWERQGSSKSNKSIRSVDSGAGDEPSTTSSSGASGKASSSWLSGLWPGRRSSELSSLNNCSSSSLGHDNMAIRPITMRDFEGAVAKAKEAKAHCQAQQFRQHRIELD</sequence>
<evidence type="ECO:0000256" key="2">
    <source>
        <dbReference type="ARBA" id="ARBA00022741"/>
    </source>
</evidence>
<evidence type="ECO:0000256" key="1">
    <source>
        <dbReference type="ARBA" id="ARBA00004572"/>
    </source>
</evidence>
<dbReference type="GO" id="GO:0016887">
    <property type="term" value="F:ATP hydrolysis activity"/>
    <property type="evidence" value="ECO:0007669"/>
    <property type="project" value="InterPro"/>
</dbReference>